<keyword evidence="3" id="KW-1185">Reference proteome</keyword>
<dbReference type="EMBL" id="RWGY01000070">
    <property type="protein sequence ID" value="TVU04311.1"/>
    <property type="molecule type" value="Genomic_DNA"/>
</dbReference>
<evidence type="ECO:0000313" key="3">
    <source>
        <dbReference type="Proteomes" id="UP000324897"/>
    </source>
</evidence>
<comment type="caution">
    <text evidence="2">The sequence shown here is derived from an EMBL/GenBank/DDBJ whole genome shotgun (WGS) entry which is preliminary data.</text>
</comment>
<feature type="region of interest" description="Disordered" evidence="1">
    <location>
        <begin position="1"/>
        <end position="65"/>
    </location>
</feature>
<gene>
    <name evidence="2" type="ORF">EJB05_50116</name>
</gene>
<sequence length="199" mass="22246">MAAAQPSSRLATAPLPHRARPSRQKGAPLPPLAPPHHQFQAPSTKPEIDAEFQKWPPGERHRPRRQILPLRLVKSSLSLSFLPVAGQATMAAAQPSSRLAAAPLPHCARPSRQKGAPLPPLAPPHHQFQAPSTKPEIDAEFQKWPPGERHRPRRQILPLRRGRRKEEFSPLSVVVREHFNDETLFRCLLVDDKLHAALL</sequence>
<reference evidence="2 3" key="1">
    <citation type="journal article" date="2019" name="Sci. Rep.">
        <title>A high-quality genome of Eragrostis curvula grass provides insights into Poaceae evolution and supports new strategies to enhance forage quality.</title>
        <authorList>
            <person name="Carballo J."/>
            <person name="Santos B.A.C.M."/>
            <person name="Zappacosta D."/>
            <person name="Garbus I."/>
            <person name="Selva J.P."/>
            <person name="Gallo C.A."/>
            <person name="Diaz A."/>
            <person name="Albertini E."/>
            <person name="Caccamo M."/>
            <person name="Echenique V."/>
        </authorList>
    </citation>
    <scope>NUCLEOTIDE SEQUENCE [LARGE SCALE GENOMIC DNA]</scope>
    <source>
        <strain evidence="3">cv. Victoria</strain>
        <tissue evidence="2">Leaf</tissue>
    </source>
</reference>
<feature type="compositionally biased region" description="Basic and acidic residues" evidence="1">
    <location>
        <begin position="46"/>
        <end position="60"/>
    </location>
</feature>
<protein>
    <submittedName>
        <fullName evidence="2">Uncharacterized protein</fullName>
    </submittedName>
</protein>
<feature type="compositionally biased region" description="Polar residues" evidence="1">
    <location>
        <begin position="1"/>
        <end position="10"/>
    </location>
</feature>
<dbReference type="Gramene" id="TVU04311">
    <property type="protein sequence ID" value="TVU04311"/>
    <property type="gene ID" value="EJB05_50116"/>
</dbReference>
<name>A0A5J9T0I4_9POAL</name>
<evidence type="ECO:0000313" key="2">
    <source>
        <dbReference type="EMBL" id="TVU04311.1"/>
    </source>
</evidence>
<evidence type="ECO:0000256" key="1">
    <source>
        <dbReference type="SAM" id="MobiDB-lite"/>
    </source>
</evidence>
<organism evidence="2 3">
    <name type="scientific">Eragrostis curvula</name>
    <name type="common">weeping love grass</name>
    <dbReference type="NCBI Taxonomy" id="38414"/>
    <lineage>
        <taxon>Eukaryota</taxon>
        <taxon>Viridiplantae</taxon>
        <taxon>Streptophyta</taxon>
        <taxon>Embryophyta</taxon>
        <taxon>Tracheophyta</taxon>
        <taxon>Spermatophyta</taxon>
        <taxon>Magnoliopsida</taxon>
        <taxon>Liliopsida</taxon>
        <taxon>Poales</taxon>
        <taxon>Poaceae</taxon>
        <taxon>PACMAD clade</taxon>
        <taxon>Chloridoideae</taxon>
        <taxon>Eragrostideae</taxon>
        <taxon>Eragrostidinae</taxon>
        <taxon>Eragrostis</taxon>
    </lineage>
</organism>
<accession>A0A5J9T0I4</accession>
<proteinExistence type="predicted"/>
<dbReference type="AlphaFoldDB" id="A0A5J9T0I4"/>
<dbReference type="Proteomes" id="UP000324897">
    <property type="component" value="Unassembled WGS sequence"/>
</dbReference>